<feature type="region of interest" description="Disordered" evidence="1">
    <location>
        <begin position="1"/>
        <end position="72"/>
    </location>
</feature>
<accession>A0A1Y2FVA4</accession>
<sequence>MYKQQAHAPDRHHQREQEDASATATIHPILARIQPSRPSSDPITLFSNQESEATHPKPAGRQPILPRVGPSGLFAGQSANAVESSLLSSECDGQTTSTRTSLGSALEEVLDSVDQATEDLARVRCQQRVTEWLGQQPSTTQHTDKKRRRSDEGEDRRRLRRLSARVLRDLLHLDADCYSLLVKATSWRGRQQLSVAQQAHARVMEQQLMGTWTSLTQRDTAMLQSRLQQQRSGPSSFPGEQPLSTRVPLWGIPEEQSSQEEGGPGTLQVLLRYLRSYFEEHATTASTAPSTAVPESAGSSSSLTGDNAESQQVNRASMHASTVEHSNMLHRTPRPSLSRHALMAARDGSVRGSVQSSCSSSFKTVSLQTGSCSRASHRRPFEQGSHFWEVTSYRSSIQSGGPSHAGGHWVV</sequence>
<dbReference type="EMBL" id="MCFI01000002">
    <property type="protein sequence ID" value="ORY87116.1"/>
    <property type="molecule type" value="Genomic_DNA"/>
</dbReference>
<feature type="compositionally biased region" description="Polar residues" evidence="1">
    <location>
        <begin position="36"/>
        <end position="51"/>
    </location>
</feature>
<feature type="compositionally biased region" description="Low complexity" evidence="1">
    <location>
        <begin position="283"/>
        <end position="292"/>
    </location>
</feature>
<feature type="compositionally biased region" description="Basic and acidic residues" evidence="1">
    <location>
        <begin position="8"/>
        <end position="18"/>
    </location>
</feature>
<keyword evidence="3" id="KW-1185">Reference proteome</keyword>
<dbReference type="AlphaFoldDB" id="A0A1Y2FVA4"/>
<comment type="caution">
    <text evidence="2">The sequence shown here is derived from an EMBL/GenBank/DDBJ whole genome shotgun (WGS) entry which is preliminary data.</text>
</comment>
<evidence type="ECO:0000313" key="2">
    <source>
        <dbReference type="EMBL" id="ORY87116.1"/>
    </source>
</evidence>
<proteinExistence type="predicted"/>
<dbReference type="Proteomes" id="UP000193685">
    <property type="component" value="Unassembled WGS sequence"/>
</dbReference>
<gene>
    <name evidence="2" type="ORF">BCR37DRAFT_376510</name>
</gene>
<feature type="compositionally biased region" description="Polar residues" evidence="1">
    <location>
        <begin position="226"/>
        <end position="235"/>
    </location>
</feature>
<name>A0A1Y2FVA4_PROLT</name>
<dbReference type="GeneID" id="63785207"/>
<organism evidence="2 3">
    <name type="scientific">Protomyces lactucae-debilis</name>
    <dbReference type="NCBI Taxonomy" id="2754530"/>
    <lineage>
        <taxon>Eukaryota</taxon>
        <taxon>Fungi</taxon>
        <taxon>Dikarya</taxon>
        <taxon>Ascomycota</taxon>
        <taxon>Taphrinomycotina</taxon>
        <taxon>Taphrinomycetes</taxon>
        <taxon>Taphrinales</taxon>
        <taxon>Protomycetaceae</taxon>
        <taxon>Protomyces</taxon>
    </lineage>
</organism>
<evidence type="ECO:0000256" key="1">
    <source>
        <dbReference type="SAM" id="MobiDB-lite"/>
    </source>
</evidence>
<reference evidence="2 3" key="1">
    <citation type="submission" date="2016-07" db="EMBL/GenBank/DDBJ databases">
        <title>Pervasive Adenine N6-methylation of Active Genes in Fungi.</title>
        <authorList>
            <consortium name="DOE Joint Genome Institute"/>
            <person name="Mondo S.J."/>
            <person name="Dannebaum R.O."/>
            <person name="Kuo R.C."/>
            <person name="Labutti K."/>
            <person name="Haridas S."/>
            <person name="Kuo A."/>
            <person name="Salamov A."/>
            <person name="Ahrendt S.R."/>
            <person name="Lipzen A."/>
            <person name="Sullivan W."/>
            <person name="Andreopoulos W.B."/>
            <person name="Clum A."/>
            <person name="Lindquist E."/>
            <person name="Daum C."/>
            <person name="Ramamoorthy G.K."/>
            <person name="Gryganskyi A."/>
            <person name="Culley D."/>
            <person name="Magnuson J.K."/>
            <person name="James T.Y."/>
            <person name="O'Malley M.A."/>
            <person name="Stajich J.E."/>
            <person name="Spatafora J.W."/>
            <person name="Visel A."/>
            <person name="Grigoriev I.V."/>
        </authorList>
    </citation>
    <scope>NUCLEOTIDE SEQUENCE [LARGE SCALE GENOMIC DNA]</scope>
    <source>
        <strain evidence="2 3">12-1054</strain>
    </source>
</reference>
<dbReference type="RefSeq" id="XP_040727972.1">
    <property type="nucleotide sequence ID" value="XM_040868608.1"/>
</dbReference>
<feature type="compositionally biased region" description="Polar residues" evidence="1">
    <location>
        <begin position="297"/>
        <end position="325"/>
    </location>
</feature>
<protein>
    <submittedName>
        <fullName evidence="2">Uncharacterized protein</fullName>
    </submittedName>
</protein>
<feature type="compositionally biased region" description="Polar residues" evidence="1">
    <location>
        <begin position="131"/>
        <end position="141"/>
    </location>
</feature>
<evidence type="ECO:0000313" key="3">
    <source>
        <dbReference type="Proteomes" id="UP000193685"/>
    </source>
</evidence>
<feature type="region of interest" description="Disordered" evidence="1">
    <location>
        <begin position="131"/>
        <end position="157"/>
    </location>
</feature>
<feature type="region of interest" description="Disordered" evidence="1">
    <location>
        <begin position="283"/>
        <end position="335"/>
    </location>
</feature>
<feature type="region of interest" description="Disordered" evidence="1">
    <location>
        <begin position="226"/>
        <end position="245"/>
    </location>
</feature>